<dbReference type="PANTHER" id="PTHR31650:SF1">
    <property type="entry name" value="WAX ESTER SYNTHASE_DIACYLGLYCEROL ACYLTRANSFERASE 4-RELATED"/>
    <property type="match status" value="1"/>
</dbReference>
<dbReference type="Proteomes" id="UP000298416">
    <property type="component" value="Unassembled WGS sequence"/>
</dbReference>
<evidence type="ECO:0000259" key="14">
    <source>
        <dbReference type="Pfam" id="PF06974"/>
    </source>
</evidence>
<evidence type="ECO:0000256" key="9">
    <source>
        <dbReference type="ARBA" id="ARBA00047604"/>
    </source>
</evidence>
<name>A0A8X8ZQ11_SALSN</name>
<dbReference type="Pfam" id="PF03007">
    <property type="entry name" value="WS_DGAT_cat"/>
    <property type="match status" value="1"/>
</dbReference>
<feature type="domain" description="O-acyltransferase WSD1 C-terminal" evidence="14">
    <location>
        <begin position="339"/>
        <end position="482"/>
    </location>
</feature>
<comment type="catalytic activity">
    <reaction evidence="9">
        <text>a long chain fatty alcohol + a fatty acyl-CoA = a long-chain alcohol wax ester + CoA</text>
        <dbReference type="Rhea" id="RHEA:38443"/>
        <dbReference type="ChEBI" id="CHEBI:17135"/>
        <dbReference type="ChEBI" id="CHEBI:57287"/>
        <dbReference type="ChEBI" id="CHEBI:77636"/>
        <dbReference type="ChEBI" id="CHEBI:235323"/>
        <dbReference type="EC" id="2.3.1.75"/>
    </reaction>
</comment>
<dbReference type="OrthoDB" id="900818at2759"/>
<comment type="catalytic activity">
    <reaction evidence="10">
        <text>an acyl-CoA + a 1,2-diacyl-sn-glycerol = a triacyl-sn-glycerol + CoA</text>
        <dbReference type="Rhea" id="RHEA:10868"/>
        <dbReference type="ChEBI" id="CHEBI:17815"/>
        <dbReference type="ChEBI" id="CHEBI:57287"/>
        <dbReference type="ChEBI" id="CHEBI:58342"/>
        <dbReference type="ChEBI" id="CHEBI:64615"/>
        <dbReference type="EC" id="2.3.1.20"/>
    </reaction>
</comment>
<dbReference type="GO" id="GO:0019432">
    <property type="term" value="P:triglyceride biosynthetic process"/>
    <property type="evidence" value="ECO:0007669"/>
    <property type="project" value="TreeGrafter"/>
</dbReference>
<evidence type="ECO:0000313" key="15">
    <source>
        <dbReference type="EMBL" id="KAG6412616.1"/>
    </source>
</evidence>
<keyword evidence="6" id="KW-0256">Endoplasmic reticulum</keyword>
<evidence type="ECO:0000256" key="4">
    <source>
        <dbReference type="ARBA" id="ARBA00005189"/>
    </source>
</evidence>
<feature type="transmembrane region" description="Helical" evidence="12">
    <location>
        <begin position="196"/>
        <end position="224"/>
    </location>
</feature>
<evidence type="ECO:0000256" key="2">
    <source>
        <dbReference type="ARBA" id="ARBA00004586"/>
    </source>
</evidence>
<dbReference type="Pfam" id="PF06974">
    <property type="entry name" value="WS_DGAT_C"/>
    <property type="match status" value="1"/>
</dbReference>
<evidence type="ECO:0008006" key="17">
    <source>
        <dbReference type="Google" id="ProtNLM"/>
    </source>
</evidence>
<reference evidence="15" key="1">
    <citation type="submission" date="2018-01" db="EMBL/GenBank/DDBJ databases">
        <authorList>
            <person name="Mao J.F."/>
        </authorList>
    </citation>
    <scope>NUCLEOTIDE SEQUENCE</scope>
    <source>
        <strain evidence="15">Huo1</strain>
        <tissue evidence="15">Leaf</tissue>
    </source>
</reference>
<keyword evidence="12" id="KW-1133">Transmembrane helix</keyword>
<evidence type="ECO:0000256" key="10">
    <source>
        <dbReference type="ARBA" id="ARBA00048109"/>
    </source>
</evidence>
<gene>
    <name evidence="15" type="ORF">SASPL_125299</name>
</gene>
<dbReference type="InterPro" id="IPR004255">
    <property type="entry name" value="O-acyltransferase_WSD1_N"/>
</dbReference>
<dbReference type="GO" id="GO:0005886">
    <property type="term" value="C:plasma membrane"/>
    <property type="evidence" value="ECO:0007669"/>
    <property type="project" value="UniProtKB-SubCell"/>
</dbReference>
<keyword evidence="12" id="KW-0472">Membrane</keyword>
<dbReference type="GO" id="GO:0004144">
    <property type="term" value="F:diacylglycerol O-acyltransferase activity"/>
    <property type="evidence" value="ECO:0007669"/>
    <property type="project" value="UniProtKB-EC"/>
</dbReference>
<dbReference type="InterPro" id="IPR045034">
    <property type="entry name" value="O-acyltransferase_WSD1-like"/>
</dbReference>
<protein>
    <recommendedName>
        <fullName evidence="17">Diacylglycerol O-acyltransferase</fullName>
    </recommendedName>
</protein>
<dbReference type="PANTHER" id="PTHR31650">
    <property type="entry name" value="O-ACYLTRANSFERASE (WSD1-LIKE) FAMILY PROTEIN"/>
    <property type="match status" value="1"/>
</dbReference>
<keyword evidence="16" id="KW-1185">Reference proteome</keyword>
<dbReference type="GO" id="GO:0005789">
    <property type="term" value="C:endoplasmic reticulum membrane"/>
    <property type="evidence" value="ECO:0007669"/>
    <property type="project" value="UniProtKB-SubCell"/>
</dbReference>
<keyword evidence="12" id="KW-0812">Transmembrane</keyword>
<dbReference type="InterPro" id="IPR009721">
    <property type="entry name" value="O-acyltransferase_WSD1_C"/>
</dbReference>
<evidence type="ECO:0000313" key="16">
    <source>
        <dbReference type="Proteomes" id="UP000298416"/>
    </source>
</evidence>
<reference evidence="15" key="2">
    <citation type="submission" date="2020-08" db="EMBL/GenBank/DDBJ databases">
        <title>Plant Genome Project.</title>
        <authorList>
            <person name="Zhang R.-G."/>
        </authorList>
    </citation>
    <scope>NUCLEOTIDE SEQUENCE</scope>
    <source>
        <strain evidence="15">Huo1</strain>
        <tissue evidence="15">Leaf</tissue>
    </source>
</reference>
<evidence type="ECO:0000256" key="5">
    <source>
        <dbReference type="ARBA" id="ARBA00022679"/>
    </source>
</evidence>
<evidence type="ECO:0000256" key="1">
    <source>
        <dbReference type="ARBA" id="ARBA00004162"/>
    </source>
</evidence>
<feature type="domain" description="O-acyltransferase WSD1-like N-terminal" evidence="13">
    <location>
        <begin position="81"/>
        <end position="269"/>
    </location>
</feature>
<keyword evidence="5" id="KW-0808">Transferase</keyword>
<evidence type="ECO:0000259" key="13">
    <source>
        <dbReference type="Pfam" id="PF03007"/>
    </source>
</evidence>
<dbReference type="GO" id="GO:0047196">
    <property type="term" value="F:long-chain-alcohol O-fatty-acyltransferase activity"/>
    <property type="evidence" value="ECO:0007669"/>
    <property type="project" value="UniProtKB-EC"/>
</dbReference>
<evidence type="ECO:0000256" key="12">
    <source>
        <dbReference type="SAM" id="Phobius"/>
    </source>
</evidence>
<evidence type="ECO:0000256" key="6">
    <source>
        <dbReference type="ARBA" id="ARBA00022824"/>
    </source>
</evidence>
<dbReference type="AlphaFoldDB" id="A0A8X8ZQ11"/>
<keyword evidence="7" id="KW-0012">Acyltransferase</keyword>
<comment type="subcellular location">
    <subcellularLocation>
        <location evidence="1">Cell membrane</location>
        <topology evidence="1">Single-pass membrane protein</topology>
    </subcellularLocation>
    <subcellularLocation>
        <location evidence="2">Endoplasmic reticulum membrane</location>
    </subcellularLocation>
</comment>
<evidence type="ECO:0000256" key="3">
    <source>
        <dbReference type="ARBA" id="ARBA00004771"/>
    </source>
</evidence>
<comment type="pathway">
    <text evidence="4">Lipid metabolism.</text>
</comment>
<proteinExistence type="inferred from homology"/>
<feature type="region of interest" description="Disordered" evidence="11">
    <location>
        <begin position="1"/>
        <end position="28"/>
    </location>
</feature>
<sequence length="499" mass="55658">MKNSKMKSMAIKKKEKEKKEEEEEPMSPTGRMMLAPKFNIFIILFMGYYSKIDPILFKKCIHQTLLKHPRFSSILVASGASFRWRRTAVDLDRHIFVPDVAAAAESPDEFVAEYASRLSVIPMESAAKPLWEFHVLNVKTSDAEAVVVMKIHHSLGDGVSLVALTHACSRKIDDPASLPVLPLPSKKRREGGGRGLLKLIWMVVLILFYTLVDVAAFVSTLLFLRDVKTPVGAGRGVRLSRKRFAHRIVSLEDVKFIKNAMNVSVNDVVLGVTEAGLSRYLNSIYVKNRGKGGENNEKSSNCLPKNLGIRSTVVFNLRPSPTIEDLAEMLEKEELNGMWGNVVAIVLLPFTIALQDDPLTYIRKAKSTMDRKKLSLAHQCACITMKLTTSFFGIKAAARLTRAVFRNTTFTFSNVMGPAEEVNLFGHHLRYIAPSVCGFPQSLIIHYQSYNDKIIISIGADEKLISNPDQLCDDLVKSLQNVKEAVKQRALASASLDYC</sequence>
<organism evidence="15">
    <name type="scientific">Salvia splendens</name>
    <name type="common">Scarlet sage</name>
    <dbReference type="NCBI Taxonomy" id="180675"/>
    <lineage>
        <taxon>Eukaryota</taxon>
        <taxon>Viridiplantae</taxon>
        <taxon>Streptophyta</taxon>
        <taxon>Embryophyta</taxon>
        <taxon>Tracheophyta</taxon>
        <taxon>Spermatophyta</taxon>
        <taxon>Magnoliopsida</taxon>
        <taxon>eudicotyledons</taxon>
        <taxon>Gunneridae</taxon>
        <taxon>Pentapetalae</taxon>
        <taxon>asterids</taxon>
        <taxon>lamiids</taxon>
        <taxon>Lamiales</taxon>
        <taxon>Lamiaceae</taxon>
        <taxon>Nepetoideae</taxon>
        <taxon>Mentheae</taxon>
        <taxon>Salviinae</taxon>
        <taxon>Salvia</taxon>
        <taxon>Salvia subgen. Calosphace</taxon>
        <taxon>core Calosphace</taxon>
    </lineage>
</organism>
<comment type="pathway">
    <text evidence="3">Glycerolipid metabolism; triacylglycerol biosynthesis.</text>
</comment>
<evidence type="ECO:0000256" key="11">
    <source>
        <dbReference type="SAM" id="MobiDB-lite"/>
    </source>
</evidence>
<accession>A0A8X8ZQ11</accession>
<comment type="caution">
    <text evidence="15">The sequence shown here is derived from an EMBL/GenBank/DDBJ whole genome shotgun (WGS) entry which is preliminary data.</text>
</comment>
<evidence type="ECO:0000256" key="8">
    <source>
        <dbReference type="ARBA" id="ARBA00024360"/>
    </source>
</evidence>
<comment type="similarity">
    <text evidence="8">In the N-terminal section; belongs to the long-chain O-acyltransferase family.</text>
</comment>
<evidence type="ECO:0000256" key="7">
    <source>
        <dbReference type="ARBA" id="ARBA00023315"/>
    </source>
</evidence>
<dbReference type="EMBL" id="PNBA02000009">
    <property type="protein sequence ID" value="KAG6412616.1"/>
    <property type="molecule type" value="Genomic_DNA"/>
</dbReference>